<keyword evidence="2" id="KW-1003">Cell membrane</keyword>
<feature type="transmembrane region" description="Helical" evidence="8">
    <location>
        <begin position="178"/>
        <end position="197"/>
    </location>
</feature>
<evidence type="ECO:0000256" key="5">
    <source>
        <dbReference type="ARBA" id="ARBA00022801"/>
    </source>
</evidence>
<evidence type="ECO:0000256" key="4">
    <source>
        <dbReference type="ARBA" id="ARBA00022692"/>
    </source>
</evidence>
<dbReference type="NCBIfam" id="TIGR04178">
    <property type="entry name" value="exo_archaeo"/>
    <property type="match status" value="1"/>
</dbReference>
<dbReference type="Proteomes" id="UP000825051">
    <property type="component" value="Chromosome"/>
</dbReference>
<keyword evidence="6 8" id="KW-1133">Transmembrane helix</keyword>
<dbReference type="GO" id="GO:0006508">
    <property type="term" value="P:proteolysis"/>
    <property type="evidence" value="ECO:0007669"/>
    <property type="project" value="UniProtKB-KW"/>
</dbReference>
<feature type="transmembrane region" description="Helical" evidence="8">
    <location>
        <begin position="204"/>
        <end position="223"/>
    </location>
</feature>
<evidence type="ECO:0000256" key="3">
    <source>
        <dbReference type="ARBA" id="ARBA00022670"/>
    </source>
</evidence>
<keyword evidence="3" id="KW-0645">Protease</keyword>
<feature type="transmembrane region" description="Helical" evidence="8">
    <location>
        <begin position="283"/>
        <end position="306"/>
    </location>
</feature>
<feature type="transmembrane region" description="Helical" evidence="8">
    <location>
        <begin position="85"/>
        <end position="102"/>
    </location>
</feature>
<gene>
    <name evidence="9" type="ORF">K0B96_06880</name>
</gene>
<evidence type="ECO:0000256" key="2">
    <source>
        <dbReference type="ARBA" id="ARBA00022475"/>
    </source>
</evidence>
<proteinExistence type="predicted"/>
<protein>
    <submittedName>
        <fullName evidence="9">Exosortase/archaeosortase family protein</fullName>
    </submittedName>
</protein>
<reference evidence="9" key="1">
    <citation type="submission" date="2021-08" db="EMBL/GenBank/DDBJ databases">
        <title>Genome of a novel bacterium of the phylum Verrucomicrobia, Oleiharenicola sp. KSB-15.</title>
        <authorList>
            <person name="Chung J.-H."/>
            <person name="Ahn J.-H."/>
            <person name="Yoon Y."/>
            <person name="Kim D.-Y."/>
            <person name="An S.-H."/>
            <person name="Park I."/>
            <person name="Yeon J."/>
        </authorList>
    </citation>
    <scope>NUCLEOTIDE SEQUENCE</scope>
    <source>
        <strain evidence="9">KSB-15</strain>
    </source>
</reference>
<comment type="subcellular location">
    <subcellularLocation>
        <location evidence="1">Cell membrane</location>
        <topology evidence="1">Multi-pass membrane protein</topology>
    </subcellularLocation>
</comment>
<dbReference type="InterPro" id="IPR026392">
    <property type="entry name" value="Exo/Archaeosortase_dom"/>
</dbReference>
<keyword evidence="5" id="KW-0378">Hydrolase</keyword>
<organism evidence="9 10">
    <name type="scientific">Horticoccus luteus</name>
    <dbReference type="NCBI Taxonomy" id="2862869"/>
    <lineage>
        <taxon>Bacteria</taxon>
        <taxon>Pseudomonadati</taxon>
        <taxon>Verrucomicrobiota</taxon>
        <taxon>Opitutia</taxon>
        <taxon>Opitutales</taxon>
        <taxon>Opitutaceae</taxon>
        <taxon>Horticoccus</taxon>
    </lineage>
</organism>
<accession>A0A8F9TX72</accession>
<evidence type="ECO:0000256" key="1">
    <source>
        <dbReference type="ARBA" id="ARBA00004651"/>
    </source>
</evidence>
<keyword evidence="4 8" id="KW-0812">Transmembrane</keyword>
<keyword evidence="10" id="KW-1185">Reference proteome</keyword>
<feature type="transmembrane region" description="Helical" evidence="8">
    <location>
        <begin position="53"/>
        <end position="73"/>
    </location>
</feature>
<evidence type="ECO:0000256" key="7">
    <source>
        <dbReference type="ARBA" id="ARBA00023136"/>
    </source>
</evidence>
<feature type="transmembrane region" description="Helical" evidence="8">
    <location>
        <begin position="24"/>
        <end position="41"/>
    </location>
</feature>
<feature type="transmembrane region" description="Helical" evidence="8">
    <location>
        <begin position="107"/>
        <end position="127"/>
    </location>
</feature>
<dbReference type="EMBL" id="CP080507">
    <property type="protein sequence ID" value="QYM80775.1"/>
    <property type="molecule type" value="Genomic_DNA"/>
</dbReference>
<dbReference type="Pfam" id="PF09721">
    <property type="entry name" value="Exosortase_EpsH"/>
    <property type="match status" value="1"/>
</dbReference>
<evidence type="ECO:0000313" key="10">
    <source>
        <dbReference type="Proteomes" id="UP000825051"/>
    </source>
</evidence>
<keyword evidence="7 8" id="KW-0472">Membrane</keyword>
<dbReference type="KEGG" id="ole:K0B96_06880"/>
<dbReference type="GO" id="GO:0008233">
    <property type="term" value="F:peptidase activity"/>
    <property type="evidence" value="ECO:0007669"/>
    <property type="project" value="UniProtKB-KW"/>
</dbReference>
<sequence>MLAAAWLLVWNQQRLEWSVNPTYGYGWAVPLLAAYLFWERWQRRGEARPPRARLAWLIVPALILFIYLPLRVIQEANPDWVKINWSIAGVPILLSLAAVFLIGGWRYVLFFAFPIFFCLTALPWPVWMEEYLVQSLMRGNAVVSAEVLTIAGHPAFAQGNLIQIGATWVNVEEACSGIRSLQTAFMVSLFFGEFYRFRIGARAGLMLASFGVAFIFNLLRTIFLTYVAGTAGAPEMERWHDTVGNVAMIAGLASLWLLAELFRRGRKAPEAAPVKRYRARVPFPFVFALAAVLWLGGSEVATAAWYRVHESRMPAPSEWDVTWPAQALDFQRTDFPERTRAILKYNRGESVSWRSSEGYLWQGYYLRWFPGRVSKFLSGGHYPTVCLPAAGLKLVEETGRFDCHVGGLTIPFRTYLFESNGHDVYVFHAIMEDVPTTPDGHVAYRQANSMERLRSVWRGERNLGQRVLGLAVTGPFTAGDARAAVKQLLTDVVEPASPSSVRPPDRS</sequence>
<evidence type="ECO:0000256" key="6">
    <source>
        <dbReference type="ARBA" id="ARBA00022989"/>
    </source>
</evidence>
<feature type="transmembrane region" description="Helical" evidence="8">
    <location>
        <begin position="243"/>
        <end position="262"/>
    </location>
</feature>
<dbReference type="InterPro" id="IPR019127">
    <property type="entry name" value="Exosortase"/>
</dbReference>
<dbReference type="GO" id="GO:0005886">
    <property type="term" value="C:plasma membrane"/>
    <property type="evidence" value="ECO:0007669"/>
    <property type="project" value="UniProtKB-SubCell"/>
</dbReference>
<evidence type="ECO:0000256" key="8">
    <source>
        <dbReference type="SAM" id="Phobius"/>
    </source>
</evidence>
<dbReference type="AlphaFoldDB" id="A0A8F9TX72"/>
<evidence type="ECO:0000313" key="9">
    <source>
        <dbReference type="EMBL" id="QYM80775.1"/>
    </source>
</evidence>
<name>A0A8F9TX72_9BACT</name>